<dbReference type="PROSITE" id="PS50237">
    <property type="entry name" value="HECT"/>
    <property type="match status" value="1"/>
</dbReference>
<dbReference type="EMBL" id="JAPFFF010000009">
    <property type="protein sequence ID" value="KAK8882194.1"/>
    <property type="molecule type" value="Genomic_DNA"/>
</dbReference>
<evidence type="ECO:0000259" key="7">
    <source>
        <dbReference type="PROSITE" id="PS50237"/>
    </source>
</evidence>
<comment type="pathway">
    <text evidence="2">Protein modification; protein ubiquitination.</text>
</comment>
<dbReference type="PANTHER" id="PTHR11254:SF440">
    <property type="entry name" value="E3 UBIQUITIN-PROTEIN LIGASE NEDD-4"/>
    <property type="match status" value="1"/>
</dbReference>
<evidence type="ECO:0000313" key="9">
    <source>
        <dbReference type="Proteomes" id="UP001470230"/>
    </source>
</evidence>
<accession>A0ABR2JTI0</accession>
<comment type="caution">
    <text evidence="8">The sequence shown here is derived from an EMBL/GenBank/DDBJ whole genome shotgun (WGS) entry which is preliminary data.</text>
</comment>
<evidence type="ECO:0000256" key="1">
    <source>
        <dbReference type="ARBA" id="ARBA00000885"/>
    </source>
</evidence>
<feature type="domain" description="HECT" evidence="7">
    <location>
        <begin position="1656"/>
        <end position="1985"/>
    </location>
</feature>
<name>A0ABR2JTI0_9EUKA</name>
<dbReference type="PANTHER" id="PTHR11254">
    <property type="entry name" value="HECT DOMAIN UBIQUITIN-PROTEIN LIGASE"/>
    <property type="match status" value="1"/>
</dbReference>
<dbReference type="Proteomes" id="UP001470230">
    <property type="component" value="Unassembled WGS sequence"/>
</dbReference>
<evidence type="ECO:0000256" key="5">
    <source>
        <dbReference type="ARBA" id="ARBA00022786"/>
    </source>
</evidence>
<dbReference type="Gene3D" id="3.30.2160.10">
    <property type="entry name" value="Hect, E3 ligase catalytic domain"/>
    <property type="match status" value="1"/>
</dbReference>
<organism evidence="8 9">
    <name type="scientific">Tritrichomonas musculus</name>
    <dbReference type="NCBI Taxonomy" id="1915356"/>
    <lineage>
        <taxon>Eukaryota</taxon>
        <taxon>Metamonada</taxon>
        <taxon>Parabasalia</taxon>
        <taxon>Tritrichomonadida</taxon>
        <taxon>Tritrichomonadidae</taxon>
        <taxon>Tritrichomonas</taxon>
    </lineage>
</organism>
<evidence type="ECO:0000313" key="8">
    <source>
        <dbReference type="EMBL" id="KAK8882194.1"/>
    </source>
</evidence>
<protein>
    <recommendedName>
        <fullName evidence="3">HECT-type E3 ubiquitin transferase</fullName>
        <ecNumber evidence="3">2.3.2.26</ecNumber>
    </recommendedName>
</protein>
<keyword evidence="5 6" id="KW-0833">Ubl conjugation pathway</keyword>
<evidence type="ECO:0000256" key="2">
    <source>
        <dbReference type="ARBA" id="ARBA00004906"/>
    </source>
</evidence>
<dbReference type="SUPFAM" id="SSF56204">
    <property type="entry name" value="Hect, E3 ligase catalytic domain"/>
    <property type="match status" value="1"/>
</dbReference>
<feature type="active site" description="Glycyl thioester intermediate" evidence="6">
    <location>
        <position position="1954"/>
    </location>
</feature>
<dbReference type="Pfam" id="PF00632">
    <property type="entry name" value="HECT"/>
    <property type="match status" value="1"/>
</dbReference>
<dbReference type="InterPro" id="IPR000569">
    <property type="entry name" value="HECT_dom"/>
</dbReference>
<dbReference type="Gene3D" id="3.90.1750.10">
    <property type="entry name" value="Hect, E3 ligase catalytic domains"/>
    <property type="match status" value="1"/>
</dbReference>
<keyword evidence="4" id="KW-0808">Transferase</keyword>
<evidence type="ECO:0000256" key="6">
    <source>
        <dbReference type="PROSITE-ProRule" id="PRU00104"/>
    </source>
</evidence>
<sequence>MDCSLLLSTSIVFNDSNIIDRVHQSFIDIQNEDYSDEIEQLVIEALTYLEKDVSYELASELFSLIIYCFSNYTIQIAKIFNLILGKAKFNSNYIIITTSIIPCLIRFETTLKLPNYHFFVDNSLKEILPQIQNSNQKIKIFSHQIPDQFKLNLILNLVLLSDLGEEIVSICCSYLFSQQNQNFCKANKEKIIKLIQNIIKKGLINKIIAPLVTNSYLQSILSVDDFVIILKSMTNDEFRQFFPKIENFYIKSSILNREFVLIFIQKCREMNLNINSIEKVFNYLSADDMTSDIIEYLNGYDFTLPKEIALKFVDHPDPHFVIKLFGQNFEFLPQKLKDVALLEINDVDSINSIFQYGSISSPVLTTSDFYLRVYSLLSENINEKTIKTIVSSLQRSNDDSKTIKIIDDMIFSLYPPNKQQIEFILLFVNSLDSNVYKLFSNESHMLYLIDEITKRKILPNYKFIELIRFQAISKIVERQFLLNEKKNQFYFYIYTFAKKDYKNESSRLLNLSLFASKNVLNSEKLANFITEFNFDLLSDFDEESLSLVVNALIYSENVKCAKIKGIEKETILPFYAILLNNWMKNSILLNDNIMNKVSEIQKLFLSTFKSMLNDDSPVIKASIDSILTCEINNEKSSFFKPPQKYEIIDSLIESVSNDEYCADKTILFTYFVGCSNLFRNVKQNLSGFFLYMINHLHEANYKSIRSVINFNFINKTKNIIDAVINVIQDTNSSETIVLNALYVITKLCKNCPKLKIEKTENLKNLLNDEKDKEKIELAVEFINSFNISDELVELTKKFQLTVNSNNENLIENDSFEKEIDELLLPILDSKDIEINDDLIHNLFKRMMKNQSLVSGYLQILFHKYDCSWEIKVRDFLRYFINEYVEYKELFIKALDCVRVFNKTQKSFIRIGKTNEFVYNESVFEKTILFKLFESIKEKQGNYQAFFCLNSIACTFPFLLDSFSVHIFDIVLNELDNFHLVFDSDNDLEREKKVKTSICALSFLISSLHSNKMIDEFIIWFFHGINTFSNSTIFCLNYIIYSILCESEIRTVLMAALLKYNFIELIPKLLNRTFTNESFQANYFNMIYMLLDYYYYSLHIFNSYQVVYINEYKEKNNRFYNAFDHLPTFAPYLINHTHKKLFLNVPHFKIEKRTLSFIANIFKKREFWINYQRTPNYGHSIDSNASNLIHHYMKLDVKQKKAKLENGIVRPYEITIKMEKYLIQKERWVFSWFILDKKYPILNQHINVLSEVNNELKIIKNDYPDENEVVKNLNIEEIFKDQYEQKELFKMLIDKLSFFSNNESIFNNLSELLVRMTRDKKISKHFSLLIDEKLELIKDEEEKEGKNISNDLYLLLSLLSELFSSVDFKKKFIKKSLAKLVHFCLKPQCRTNESILEKIGNILIGIHNHKLPIQVTHVICFMLLTKKVDFIKKALKICSKFNQNELEHMSIIHNSFHDVIYKENVNMELIKEYLKNIPSLLKSNHNDLMNLLIKKLEKKDESTNDELIVELINCLTPKRNQQKSIIMNDSINNQSSSFQPIPQFIWDSDPLFWETFSKHREVINDIIQSQLKKAYKSFYDDEEEEEEEEEEARLNKRKCTIALFNDYPEFFSFQHRLELFQHAMKRRIISFRSTEIDIDPEHIIESSFNQLFFLPHKEWRYRIKIKYIHNAGIDLGGLRRDWFTKVTRELFNPNYGLFIATEKNSYQPSRLSYANPDHLKFFKFAGMIIGRVLLQGENVDCHLTRSFLRQILHRKVSLKDLEDSDENIFNSLQYILNNDIDNDQYNEYYFEVDKNDYGISKTIELKENGSDIKVTNESKSEFVDLMVDYHSRQSIIDQINSFCDGFDSIIPHQNIRIFTPGELDLLICGIPKIDVDDMRENTKCTSPYTKSSRFVVLFFDSIKKWSNANLAKLLMFITGSSQVPANGFRHYKDIGNPITIQPGGGKERLPVAHTCFNTIDLPEYETEEELNQKLMLAINEDSFQLG</sequence>
<dbReference type="CDD" id="cd00078">
    <property type="entry name" value="HECTc"/>
    <property type="match status" value="1"/>
</dbReference>
<keyword evidence="9" id="KW-1185">Reference proteome</keyword>
<dbReference type="InterPro" id="IPR035983">
    <property type="entry name" value="Hect_E3_ubiquitin_ligase"/>
</dbReference>
<dbReference type="Gene3D" id="3.30.2410.10">
    <property type="entry name" value="Hect, E3 ligase catalytic domain"/>
    <property type="match status" value="1"/>
</dbReference>
<proteinExistence type="predicted"/>
<evidence type="ECO:0000256" key="4">
    <source>
        <dbReference type="ARBA" id="ARBA00022679"/>
    </source>
</evidence>
<gene>
    <name evidence="8" type="ORF">M9Y10_044834</name>
</gene>
<reference evidence="8 9" key="1">
    <citation type="submission" date="2024-04" db="EMBL/GenBank/DDBJ databases">
        <title>Tritrichomonas musculus Genome.</title>
        <authorList>
            <person name="Alves-Ferreira E."/>
            <person name="Grigg M."/>
            <person name="Lorenzi H."/>
            <person name="Galac M."/>
        </authorList>
    </citation>
    <scope>NUCLEOTIDE SEQUENCE [LARGE SCALE GENOMIC DNA]</scope>
    <source>
        <strain evidence="8 9">EAF2021</strain>
    </source>
</reference>
<evidence type="ECO:0000256" key="3">
    <source>
        <dbReference type="ARBA" id="ARBA00012485"/>
    </source>
</evidence>
<dbReference type="InterPro" id="IPR016024">
    <property type="entry name" value="ARM-type_fold"/>
</dbReference>
<comment type="catalytic activity">
    <reaction evidence="1">
        <text>S-ubiquitinyl-[E2 ubiquitin-conjugating enzyme]-L-cysteine + [acceptor protein]-L-lysine = [E2 ubiquitin-conjugating enzyme]-L-cysteine + N(6)-ubiquitinyl-[acceptor protein]-L-lysine.</text>
        <dbReference type="EC" id="2.3.2.26"/>
    </reaction>
</comment>
<dbReference type="InterPro" id="IPR050409">
    <property type="entry name" value="E3_ubiq-protein_ligase"/>
</dbReference>
<dbReference type="EC" id="2.3.2.26" evidence="3"/>
<dbReference type="SMART" id="SM00119">
    <property type="entry name" value="HECTc"/>
    <property type="match status" value="1"/>
</dbReference>
<dbReference type="SUPFAM" id="SSF48371">
    <property type="entry name" value="ARM repeat"/>
    <property type="match status" value="1"/>
</dbReference>